<evidence type="ECO:0000259" key="8">
    <source>
        <dbReference type="Pfam" id="PF25990"/>
    </source>
</evidence>
<feature type="coiled-coil region" evidence="4">
    <location>
        <begin position="120"/>
        <end position="147"/>
    </location>
</feature>
<gene>
    <name evidence="9" type="ORF">HMPREF9623_01238</name>
</gene>
<comment type="similarity">
    <text evidence="2">Belongs to the membrane fusion protein (MFP) (TC 8.A.1) family.</text>
</comment>
<keyword evidence="6" id="KW-0812">Transmembrane</keyword>
<dbReference type="Gene3D" id="2.40.50.100">
    <property type="match status" value="2"/>
</dbReference>
<keyword evidence="6" id="KW-1133">Transmembrane helix</keyword>
<comment type="caution">
    <text evidence="9">The sequence shown here is derived from an EMBL/GenBank/DDBJ whole genome shotgun (WGS) entry which is preliminary data.</text>
</comment>
<evidence type="ECO:0000256" key="6">
    <source>
        <dbReference type="SAM" id="Phobius"/>
    </source>
</evidence>
<dbReference type="GO" id="GO:0016020">
    <property type="term" value="C:membrane"/>
    <property type="evidence" value="ECO:0007669"/>
    <property type="project" value="InterPro"/>
</dbReference>
<dbReference type="Gene3D" id="1.10.287.470">
    <property type="entry name" value="Helix hairpin bin"/>
    <property type="match status" value="1"/>
</dbReference>
<comment type="subcellular location">
    <subcellularLocation>
        <location evidence="1">Cell envelope</location>
    </subcellularLocation>
</comment>
<dbReference type="PANTHER" id="PTHR32347:SF14">
    <property type="entry name" value="EFFLUX SYSTEM COMPONENT YKNX-RELATED"/>
    <property type="match status" value="1"/>
</dbReference>
<organism evidence="9 10">
    <name type="scientific">Stomatobaculum longum</name>
    <dbReference type="NCBI Taxonomy" id="796942"/>
    <lineage>
        <taxon>Bacteria</taxon>
        <taxon>Bacillati</taxon>
        <taxon>Bacillota</taxon>
        <taxon>Clostridia</taxon>
        <taxon>Lachnospirales</taxon>
        <taxon>Lachnospiraceae</taxon>
        <taxon>Stomatobaculum</taxon>
    </lineage>
</organism>
<dbReference type="InterPro" id="IPR050465">
    <property type="entry name" value="UPF0194_transport"/>
</dbReference>
<keyword evidence="6" id="KW-0472">Membrane</keyword>
<dbReference type="GeneID" id="86940997"/>
<dbReference type="GO" id="GO:0022857">
    <property type="term" value="F:transmembrane transporter activity"/>
    <property type="evidence" value="ECO:0007669"/>
    <property type="project" value="InterPro"/>
</dbReference>
<accession>A0AA36Y4P0</accession>
<evidence type="ECO:0000256" key="2">
    <source>
        <dbReference type="ARBA" id="ARBA00009477"/>
    </source>
</evidence>
<proteinExistence type="inferred from homology"/>
<dbReference type="Pfam" id="PF25990">
    <property type="entry name" value="Beta-barrel_YknX"/>
    <property type="match status" value="1"/>
</dbReference>
<feature type="domain" description="YknX-like beta-barrel" evidence="8">
    <location>
        <begin position="397"/>
        <end position="468"/>
    </location>
</feature>
<dbReference type="PANTHER" id="PTHR32347">
    <property type="entry name" value="EFFLUX SYSTEM COMPONENT YKNX-RELATED"/>
    <property type="match status" value="1"/>
</dbReference>
<dbReference type="InterPro" id="IPR006143">
    <property type="entry name" value="RND_pump_MFP"/>
</dbReference>
<feature type="transmembrane region" description="Helical" evidence="6">
    <location>
        <begin position="20"/>
        <end position="37"/>
    </location>
</feature>
<dbReference type="Proteomes" id="UP000018466">
    <property type="component" value="Unassembled WGS sequence"/>
</dbReference>
<dbReference type="Pfam" id="PF25917">
    <property type="entry name" value="BSH_RND"/>
    <property type="match status" value="1"/>
</dbReference>
<protein>
    <submittedName>
        <fullName evidence="9">Efflux transporter, RND family, MFP subunit</fullName>
    </submittedName>
</protein>
<dbReference type="Gene3D" id="2.40.420.20">
    <property type="match status" value="1"/>
</dbReference>
<evidence type="ECO:0000259" key="7">
    <source>
        <dbReference type="Pfam" id="PF25917"/>
    </source>
</evidence>
<dbReference type="Gene3D" id="2.40.30.170">
    <property type="match status" value="1"/>
</dbReference>
<dbReference type="GO" id="GO:0030313">
    <property type="term" value="C:cell envelope"/>
    <property type="evidence" value="ECO:0007669"/>
    <property type="project" value="UniProtKB-SubCell"/>
</dbReference>
<evidence type="ECO:0000313" key="9">
    <source>
        <dbReference type="EMBL" id="EHO16539.1"/>
    </source>
</evidence>
<dbReference type="EMBL" id="AGEL01000007">
    <property type="protein sequence ID" value="EHO16539.1"/>
    <property type="molecule type" value="Genomic_DNA"/>
</dbReference>
<keyword evidence="3 4" id="KW-0175">Coiled coil</keyword>
<dbReference type="InterPro" id="IPR058636">
    <property type="entry name" value="Beta-barrel_YknX"/>
</dbReference>
<feature type="coiled-coil region" evidence="4">
    <location>
        <begin position="319"/>
        <end position="353"/>
    </location>
</feature>
<evidence type="ECO:0000256" key="4">
    <source>
        <dbReference type="SAM" id="Coils"/>
    </source>
</evidence>
<keyword evidence="10" id="KW-1185">Reference proteome</keyword>
<evidence type="ECO:0000256" key="5">
    <source>
        <dbReference type="SAM" id="MobiDB-lite"/>
    </source>
</evidence>
<dbReference type="AlphaFoldDB" id="A0AA36Y4P0"/>
<reference evidence="9 10" key="1">
    <citation type="submission" date="2011-10" db="EMBL/GenBank/DDBJ databases">
        <title>The Genome Sequence of Lachnospiraceae bacterium ACC2.</title>
        <authorList>
            <consortium name="The Broad Institute Genome Sequencing Platform"/>
            <person name="Earl A."/>
            <person name="Ward D."/>
            <person name="Feldgarden M."/>
            <person name="Gevers D."/>
            <person name="Sizova M."/>
            <person name="Hazen A."/>
            <person name="Epstein S."/>
            <person name="Young S.K."/>
            <person name="Zeng Q."/>
            <person name="Gargeya S."/>
            <person name="Fitzgerald M."/>
            <person name="Haas B."/>
            <person name="Abouelleil A."/>
            <person name="Alvarado L."/>
            <person name="Arachchi H.M."/>
            <person name="Berlin A."/>
            <person name="Brown A."/>
            <person name="Chapman S.B."/>
            <person name="Chen Z."/>
            <person name="Dunbar C."/>
            <person name="Freedman E."/>
            <person name="Gearin G."/>
            <person name="Goldberg J."/>
            <person name="Griggs A."/>
            <person name="Gujja S."/>
            <person name="Heiman D."/>
            <person name="Howarth C."/>
            <person name="Larson L."/>
            <person name="Lui A."/>
            <person name="MacDonald P.J.P."/>
            <person name="Montmayeur A."/>
            <person name="Murphy C."/>
            <person name="Neiman D."/>
            <person name="Pearson M."/>
            <person name="Priest M."/>
            <person name="Roberts A."/>
            <person name="Saif S."/>
            <person name="Shea T."/>
            <person name="Shenoy N."/>
            <person name="Sisk P."/>
            <person name="Stolte C."/>
            <person name="Sykes S."/>
            <person name="Wortman J."/>
            <person name="Nusbaum C."/>
            <person name="Birren B."/>
        </authorList>
    </citation>
    <scope>NUCLEOTIDE SEQUENCE [LARGE SCALE GENOMIC DNA]</scope>
    <source>
        <strain evidence="9 10">ACC2</strain>
    </source>
</reference>
<evidence type="ECO:0000256" key="1">
    <source>
        <dbReference type="ARBA" id="ARBA00004196"/>
    </source>
</evidence>
<dbReference type="SUPFAM" id="SSF111369">
    <property type="entry name" value="HlyD-like secretion proteins"/>
    <property type="match status" value="2"/>
</dbReference>
<feature type="region of interest" description="Disordered" evidence="5">
    <location>
        <begin position="550"/>
        <end position="585"/>
    </location>
</feature>
<dbReference type="RefSeq" id="WP_009533071.1">
    <property type="nucleotide sequence ID" value="NZ_CAUOLT010000010.1"/>
</dbReference>
<evidence type="ECO:0000256" key="3">
    <source>
        <dbReference type="ARBA" id="ARBA00023054"/>
    </source>
</evidence>
<dbReference type="InterPro" id="IPR058625">
    <property type="entry name" value="MdtA-like_BSH"/>
</dbReference>
<evidence type="ECO:0000313" key="10">
    <source>
        <dbReference type="Proteomes" id="UP000018466"/>
    </source>
</evidence>
<feature type="domain" description="Multidrug resistance protein MdtA-like barrel-sandwich hybrid" evidence="7">
    <location>
        <begin position="82"/>
        <end position="372"/>
    </location>
</feature>
<name>A0AA36Y4P0_9FIRM</name>
<sequence length="585" mass="60805">MAEEVKPKKKGLSKGARRNIRRAVIALAVIGIGGAIVHNRMEAAKKAALASVAVSTGTVTREDISQKISSTGTIAAKDTYSITSLVPSGTITEANFEIGDHVVKDQILYRFDSALVASDVKNAENALSRARKALANAQADLSDAQSKYGDGVYKATRAGYVTKVYVTDGEKIGTGSNLVDLADETTMNVRIPFLSGEAELIQVGSPATLTLSDTMEQVEGTVIAVGAQEKALSGGRLVREVTVSLKNPGGITSSTAVSAVINGFRCVEEGKFEAQLSSSMTADLGSAVDSVNILVHVGDYIQPGTPVFTMTAKSVKDALQGYSDKVDAAESSVESAQKALDSAKETLNNYTIKSPIDGEVITKSYKVGDKIGGAGVSGGQSATTLATIYDMSSYNFKMAIDETDVSKIQLGQHVEITADALPGETFSGTVTNISLESTSQNGVSTYPVQVTLDNTEKLLPGMNINAKILVGSAENALCIPADALLRDNKVYVRDPSVTEAKGAVPAGFREETVEIGLISADKVQITSGNLKEGDEVYVQPKVTDSGMMMMNGRAAEGGGDSGAENAEGGGQQSGGDQGGGENGQS</sequence>
<dbReference type="NCBIfam" id="TIGR01730">
    <property type="entry name" value="RND_mfp"/>
    <property type="match status" value="1"/>
</dbReference>
<feature type="compositionally biased region" description="Gly residues" evidence="5">
    <location>
        <begin position="555"/>
        <end position="585"/>
    </location>
</feature>